<evidence type="ECO:0000259" key="3">
    <source>
        <dbReference type="PROSITE" id="PS51272"/>
    </source>
</evidence>
<dbReference type="InterPro" id="IPR001119">
    <property type="entry name" value="SLH_dom"/>
</dbReference>
<reference evidence="4" key="1">
    <citation type="submission" date="2021-02" db="EMBL/GenBank/DDBJ databases">
        <title>Abyssanaerobacter marinus gen.nov., sp., nov, anaerobic bacterium isolated from the Onnuri vent field of Indian Ocean and suggestion of Mogibacteriaceae fam. nov., and proposal of reclassification of ambiguous this family's genus member.</title>
        <authorList>
            <person name="Kim Y.J."/>
            <person name="Yang J.-A."/>
        </authorList>
    </citation>
    <scope>NUCLEOTIDE SEQUENCE</scope>
    <source>
        <strain evidence="4">DSM 2634</strain>
    </source>
</reference>
<dbReference type="Pfam" id="PF07581">
    <property type="entry name" value="Glug"/>
    <property type="match status" value="5"/>
</dbReference>
<feature type="domain" description="SLH" evidence="3">
    <location>
        <begin position="1309"/>
        <end position="1372"/>
    </location>
</feature>
<evidence type="ECO:0000313" key="4">
    <source>
        <dbReference type="EMBL" id="MBN7773539.1"/>
    </source>
</evidence>
<proteinExistence type="predicted"/>
<dbReference type="PANTHER" id="PTHR43308:SF5">
    <property type="entry name" value="S-LAYER PROTEIN _ PEPTIDOGLYCAN ENDO-BETA-N-ACETYLGLUCOSAMINIDASE"/>
    <property type="match status" value="1"/>
</dbReference>
<dbReference type="Gene3D" id="2.160.20.110">
    <property type="match status" value="2"/>
</dbReference>
<sequence>MKIMKQICRKGTAIILTLLMMLALVPQYAYASPYGAAPRSSLLDLTGEVVSYTASGGTENADPTEGNIIDSVEGWKWYLNGDEEKGYEALTLEMSGINLVTKDSAGIKLPGNATIVLVNNTENIVKSIFNGSGYTYGIQCMGNLTIKGDSGVLTATGGDTDSAITSGVMAGGALSIQGGNITAVGGDAGVISTGLRASQTITITGGTIYARTGDSQASHAVYSGSEGLSMDGMEAYQKVDEDYTAAASVWNGILVFANNLAANDVRITPLLPASFEGQGTEAAPYLITSKGELKEMAQLVNDQNGRYGNKYYKLTTDIVLNEDITGEPEVWTPIGQDSDTCFTGVFDGSGHTISGIYIDDTFTYAGLFGYMKFGTVKNVKVGGGQIDAAVENSYAGGIAAYNGYGRIEDCSNTADVRGSQSGGIVGYNSEGHIQDCSNSGRVEGIVAGGITGANIDAPMTVVNCFNTGIVMAIKGNQLAYAGGIAGVNMASSIKNCYSTGNVTSDGPSDAIARVGGIFGSSHGGTIDHAYWLDSSLSADTAVRYNNVGSEEAKTSAEIKALTQTLNDNVADLKDEYSGLSPWKADTDNQNGGYPVFGTMIASFSGQGTEAAPYLITSKEELKKMAQLVNKQNSKYGDKHYRMTTDIVLNEDISEDSEDWTPIGENSDAPFSGVFDGGSRTITGLYIDSSVSYAGLFGYVKFGTVKNVGLEGGQIEPLSGNSYVGGIAGYNRQGTIKDCFNTSNVTGTQSGGIAGYNRSGHIQNCSNSGRVVGIAAGGITGVNVDAPMTVVNCFNTGAVMALKGADIGYAGGIAGINMVSSIKNCYSTGDISIEGPSFAVGYAGGIFGRSDGGIIDHAYWLDSSLSADTAVSYNNVGSEEVKTSAEIKALTQTLNDNVADLKDEYSGLSPWKADTDNQNSGYPLFDKIVSNYTLTVSGGGIGATAGGSFAAGTEVPINAGTKEGYTFTDWTSSGGGSFTNKNLAETIFTMPDQSVTITAAWVQNGSDSGSSGGHVSSGKSDNANTANIVVNGKAQSAGKSETVTGADGKTTTTVTVDSDKLKSLLSAEKNGAKVTIPVADSASTAEGRLTGEMVKSMEDKRATLIIQRGASSYTLPAAEINISEISRQLGTSVSLSDITVSVKISEPSNAMAKMVETAEQSKGFTVVAPAVDFTITCTYGGKSVTSSSFNAYVERTIAIPAGVDPSKITTGIVVEPNGTVYHVPTRVTVIDGKYYAVINSLTNSTYSVIWNPVTFSDMTNHWAKDSVNNMGSRMVVTGVGNNNYAPGRNMTRAEFSAVIVRALGLAPASGASNFSDIKTSDWYNGYIETAVSYGIIKGYDNGKFGPNDTITREQAMTMLARAMKVTGLNADLTDKNVSELIGAYTDGTAVSAYAKESVAACLETGITAGRSNQIIAPKDSITRAEVAIMAERLLKKSDLI</sequence>
<dbReference type="InterPro" id="IPR011493">
    <property type="entry name" value="GLUG"/>
</dbReference>
<feature type="signal peptide" evidence="2">
    <location>
        <begin position="1"/>
        <end position="31"/>
    </location>
</feature>
<dbReference type="InterPro" id="IPR044060">
    <property type="entry name" value="Bacterial_rp_domain"/>
</dbReference>
<organism evidence="4 5">
    <name type="scientific">Clostridium aminobutyricum</name>
    <dbReference type="NCBI Taxonomy" id="33953"/>
    <lineage>
        <taxon>Bacteria</taxon>
        <taxon>Bacillati</taxon>
        <taxon>Bacillota</taxon>
        <taxon>Clostridia</taxon>
        <taxon>Eubacteriales</taxon>
        <taxon>Clostridiaceae</taxon>
        <taxon>Clostridium</taxon>
    </lineage>
</organism>
<dbReference type="Pfam" id="PF18998">
    <property type="entry name" value="Flg_new_2"/>
    <property type="match status" value="1"/>
</dbReference>
<protein>
    <submittedName>
        <fullName evidence="4">S-layer homology domain-containing protein</fullName>
    </submittedName>
</protein>
<dbReference type="NCBIfam" id="TIGR02543">
    <property type="entry name" value="List_Bact_rpt"/>
    <property type="match status" value="1"/>
</dbReference>
<comment type="caution">
    <text evidence="4">The sequence shown here is derived from an EMBL/GenBank/DDBJ whole genome shotgun (WGS) entry which is preliminary data.</text>
</comment>
<keyword evidence="5" id="KW-1185">Reference proteome</keyword>
<evidence type="ECO:0000313" key="5">
    <source>
        <dbReference type="Proteomes" id="UP000664545"/>
    </source>
</evidence>
<feature type="chain" id="PRO_5037098145" evidence="2">
    <location>
        <begin position="32"/>
        <end position="1439"/>
    </location>
</feature>
<gene>
    <name evidence="4" type="ORF">JYB65_09210</name>
</gene>
<evidence type="ECO:0000256" key="2">
    <source>
        <dbReference type="SAM" id="SignalP"/>
    </source>
</evidence>
<dbReference type="InterPro" id="IPR013378">
    <property type="entry name" value="InlB-like_B-rpt"/>
</dbReference>
<keyword evidence="1" id="KW-0677">Repeat</keyword>
<dbReference type="Pfam" id="PF00395">
    <property type="entry name" value="SLH"/>
    <property type="match status" value="3"/>
</dbReference>
<dbReference type="EMBL" id="JAFJZZ010000003">
    <property type="protein sequence ID" value="MBN7773539.1"/>
    <property type="molecule type" value="Genomic_DNA"/>
</dbReference>
<feature type="domain" description="SLH" evidence="3">
    <location>
        <begin position="1380"/>
        <end position="1439"/>
    </location>
</feature>
<accession>A0A939D8U3</accession>
<dbReference type="InterPro" id="IPR051465">
    <property type="entry name" value="Cell_Envelope_Struct_Comp"/>
</dbReference>
<dbReference type="Proteomes" id="UP000664545">
    <property type="component" value="Unassembled WGS sequence"/>
</dbReference>
<keyword evidence="2" id="KW-0732">Signal</keyword>
<dbReference type="PANTHER" id="PTHR43308">
    <property type="entry name" value="OUTER MEMBRANE PROTEIN ALPHA-RELATED"/>
    <property type="match status" value="1"/>
</dbReference>
<dbReference type="PROSITE" id="PS51272">
    <property type="entry name" value="SLH"/>
    <property type="match status" value="3"/>
</dbReference>
<feature type="domain" description="SLH" evidence="3">
    <location>
        <begin position="1249"/>
        <end position="1308"/>
    </location>
</feature>
<evidence type="ECO:0000256" key="1">
    <source>
        <dbReference type="ARBA" id="ARBA00022737"/>
    </source>
</evidence>
<name>A0A939D8U3_CLOAM</name>
<dbReference type="RefSeq" id="WP_206582371.1">
    <property type="nucleotide sequence ID" value="NZ_JAFJZZ010000003.1"/>
</dbReference>